<comment type="similarity">
    <text evidence="1 3">Belongs to the short-chain dehydrogenases/reductases (SDR) family.</text>
</comment>
<dbReference type="Gene3D" id="3.40.50.720">
    <property type="entry name" value="NAD(P)-binding Rossmann-like Domain"/>
    <property type="match status" value="1"/>
</dbReference>
<dbReference type="GO" id="GO:0016491">
    <property type="term" value="F:oxidoreductase activity"/>
    <property type="evidence" value="ECO:0007669"/>
    <property type="project" value="UniProtKB-KW"/>
</dbReference>
<evidence type="ECO:0000256" key="2">
    <source>
        <dbReference type="ARBA" id="ARBA00023002"/>
    </source>
</evidence>
<dbReference type="PANTHER" id="PTHR43391">
    <property type="entry name" value="RETINOL DEHYDROGENASE-RELATED"/>
    <property type="match status" value="1"/>
</dbReference>
<dbReference type="InterPro" id="IPR002347">
    <property type="entry name" value="SDR_fam"/>
</dbReference>
<dbReference type="PRINTS" id="PR00081">
    <property type="entry name" value="GDHRDH"/>
</dbReference>
<dbReference type="InterPro" id="IPR057326">
    <property type="entry name" value="KR_dom"/>
</dbReference>
<dbReference type="PANTHER" id="PTHR43391:SF82">
    <property type="entry name" value="OXIDOREDUCTASE SADH-RELATED"/>
    <property type="match status" value="1"/>
</dbReference>
<evidence type="ECO:0000313" key="5">
    <source>
        <dbReference type="EMBL" id="MBB3037193.1"/>
    </source>
</evidence>
<dbReference type="PRINTS" id="PR00080">
    <property type="entry name" value="SDRFAMILY"/>
</dbReference>
<proteinExistence type="inferred from homology"/>
<comment type="caution">
    <text evidence="5">The sequence shown here is derived from an EMBL/GenBank/DDBJ whole genome shotgun (WGS) entry which is preliminary data.</text>
</comment>
<dbReference type="InterPro" id="IPR036291">
    <property type="entry name" value="NAD(P)-bd_dom_sf"/>
</dbReference>
<keyword evidence="6" id="KW-1185">Reference proteome</keyword>
<dbReference type="OrthoDB" id="658698at2"/>
<evidence type="ECO:0000256" key="1">
    <source>
        <dbReference type="ARBA" id="ARBA00006484"/>
    </source>
</evidence>
<evidence type="ECO:0000259" key="4">
    <source>
        <dbReference type="SMART" id="SM00822"/>
    </source>
</evidence>
<dbReference type="SMART" id="SM00822">
    <property type="entry name" value="PKS_KR"/>
    <property type="match status" value="1"/>
</dbReference>
<dbReference type="AlphaFoldDB" id="A0A839RMD7"/>
<accession>A0A839RMD7</accession>
<organism evidence="5 6">
    <name type="scientific">Hoyosella altamirensis</name>
    <dbReference type="NCBI Taxonomy" id="616997"/>
    <lineage>
        <taxon>Bacteria</taxon>
        <taxon>Bacillati</taxon>
        <taxon>Actinomycetota</taxon>
        <taxon>Actinomycetes</taxon>
        <taxon>Mycobacteriales</taxon>
        <taxon>Hoyosellaceae</taxon>
        <taxon>Hoyosella</taxon>
    </lineage>
</organism>
<reference evidence="5 6" key="1">
    <citation type="submission" date="2020-08" db="EMBL/GenBank/DDBJ databases">
        <title>Sequencing the genomes of 1000 actinobacteria strains.</title>
        <authorList>
            <person name="Klenk H.-P."/>
        </authorList>
    </citation>
    <scope>NUCLEOTIDE SEQUENCE [LARGE SCALE GENOMIC DNA]</scope>
    <source>
        <strain evidence="5 6">DSM 45258</strain>
    </source>
</reference>
<evidence type="ECO:0000313" key="6">
    <source>
        <dbReference type="Proteomes" id="UP000567922"/>
    </source>
</evidence>
<dbReference type="Proteomes" id="UP000567922">
    <property type="component" value="Unassembled WGS sequence"/>
</dbReference>
<evidence type="ECO:0000256" key="3">
    <source>
        <dbReference type="RuleBase" id="RU000363"/>
    </source>
</evidence>
<name>A0A839RMD7_9ACTN</name>
<dbReference type="Pfam" id="PF00106">
    <property type="entry name" value="adh_short"/>
    <property type="match status" value="1"/>
</dbReference>
<protein>
    <submittedName>
        <fullName evidence="5">NAD(P)-dependent dehydrogenase (Short-subunit alcohol dehydrogenase family)</fullName>
    </submittedName>
</protein>
<dbReference type="SUPFAM" id="SSF51735">
    <property type="entry name" value="NAD(P)-binding Rossmann-fold domains"/>
    <property type="match status" value="1"/>
</dbReference>
<feature type="domain" description="Ketoreductase" evidence="4">
    <location>
        <begin position="6"/>
        <end position="174"/>
    </location>
</feature>
<dbReference type="EMBL" id="JACHWS010000001">
    <property type="protein sequence ID" value="MBB3037193.1"/>
    <property type="molecule type" value="Genomic_DNA"/>
</dbReference>
<dbReference type="RefSeq" id="WP_064438951.1">
    <property type="nucleotide sequence ID" value="NZ_BDDI01000002.1"/>
</dbReference>
<dbReference type="NCBIfam" id="NF006123">
    <property type="entry name" value="PRK08267.1"/>
    <property type="match status" value="1"/>
</dbReference>
<gene>
    <name evidence="5" type="ORF">FHU29_001627</name>
</gene>
<sequence length="263" mass="28134">MAFTHGSVFITGAASGIGRATALRFASEGYLVCATDVDEAGLRSLQAEAPKGSVTGAALDVTNADEWQGVLDDFMKRTSGRLDILVNNAGLLRAGNFVDLPLDAQQRVIRVNVDGVMNGCYAAYPYLKATPGAQVVNMCSASAIYGQAELAAYSASKFAVRGLTEALDIEWRPEGIRVFALWPLFVDTSMIATERTGSMTSLGVNLTAGDVADKIFQTTRPARNPIPRPTHIPVGTQAALMFNSAQITPLRLLRAVNRRIARK</sequence>
<keyword evidence="2" id="KW-0560">Oxidoreductase</keyword>